<keyword evidence="1" id="KW-0678">Repressor</keyword>
<keyword evidence="5" id="KW-0804">Transcription</keyword>
<reference evidence="8" key="1">
    <citation type="submission" date="2017-09" db="EMBL/GenBank/DDBJ databases">
        <title>FDA dAtabase for Regulatory Grade micrObial Sequences (FDA-ARGOS): Supporting development and validation of Infectious Disease Dx tests.</title>
        <authorList>
            <person name="Minogue T."/>
            <person name="Wolcott M."/>
            <person name="Wasieloski L."/>
            <person name="Aguilar W."/>
            <person name="Moore D."/>
            <person name="Tallon L."/>
            <person name="Sadzewicz L."/>
            <person name="Ott S."/>
            <person name="Zhao X."/>
            <person name="Nagaraj S."/>
            <person name="Vavikolanu K."/>
            <person name="Aluvathingal J."/>
            <person name="Nadendla S."/>
            <person name="Sichtig H."/>
        </authorList>
    </citation>
    <scope>NUCLEOTIDE SEQUENCE [LARGE SCALE GENOMIC DNA]</scope>
    <source>
        <strain evidence="8">FDAARGOS_390</strain>
    </source>
</reference>
<evidence type="ECO:0000259" key="6">
    <source>
        <dbReference type="PROSITE" id="PS01124"/>
    </source>
</evidence>
<dbReference type="InterPro" id="IPR011051">
    <property type="entry name" value="RmlC_Cupin_sf"/>
</dbReference>
<keyword evidence="4" id="KW-0010">Activator</keyword>
<evidence type="ECO:0000313" key="7">
    <source>
        <dbReference type="EMBL" id="PEH38997.1"/>
    </source>
</evidence>
<dbReference type="InterPro" id="IPR003313">
    <property type="entry name" value="AraC-bd"/>
</dbReference>
<dbReference type="EMBL" id="PDDY01000004">
    <property type="protein sequence ID" value="PEH38997.1"/>
    <property type="molecule type" value="Genomic_DNA"/>
</dbReference>
<dbReference type="SUPFAM" id="SSF51182">
    <property type="entry name" value="RmlC-like cupins"/>
    <property type="match status" value="1"/>
</dbReference>
<dbReference type="PANTHER" id="PTHR11019">
    <property type="entry name" value="HTH-TYPE TRANSCRIPTIONAL REGULATOR NIMR"/>
    <property type="match status" value="1"/>
</dbReference>
<dbReference type="InterPro" id="IPR018062">
    <property type="entry name" value="HTH_AraC-typ_CS"/>
</dbReference>
<dbReference type="SMART" id="SM00342">
    <property type="entry name" value="HTH_ARAC"/>
    <property type="match status" value="1"/>
</dbReference>
<dbReference type="Pfam" id="PF02311">
    <property type="entry name" value="AraC_binding"/>
    <property type="match status" value="1"/>
</dbReference>
<evidence type="ECO:0000256" key="1">
    <source>
        <dbReference type="ARBA" id="ARBA00022491"/>
    </source>
</evidence>
<dbReference type="InterPro" id="IPR014710">
    <property type="entry name" value="RmlC-like_jellyroll"/>
</dbReference>
<dbReference type="InterPro" id="IPR020449">
    <property type="entry name" value="Tscrpt_reg_AraC-type_HTH"/>
</dbReference>
<dbReference type="RefSeq" id="WP_098154270.1">
    <property type="nucleotide sequence ID" value="NZ_CADEPU010000011.1"/>
</dbReference>
<dbReference type="GO" id="GO:0043565">
    <property type="term" value="F:sequence-specific DNA binding"/>
    <property type="evidence" value="ECO:0007669"/>
    <property type="project" value="InterPro"/>
</dbReference>
<dbReference type="InterPro" id="IPR009057">
    <property type="entry name" value="Homeodomain-like_sf"/>
</dbReference>
<dbReference type="PRINTS" id="PR00032">
    <property type="entry name" value="HTHARAC"/>
</dbReference>
<gene>
    <name evidence="7" type="ORF">CRM94_32250</name>
</gene>
<sequence>MSPFATPRSAAEPVDHLPYENTPRPVAAMAARYPNGLHIATHRHRRAQLLYAIEGVMQVTSETGAWVVPPTRGVWLEAGLDHAVQMSGDVQMRTVFVEPSAALALRARTGVVDVPPLLRELIVAAIDVPLDYAPGSRDEHLMHLLLAELNSVPQLPLHLPWPRDARLRAVCDALLASPHDDRTITEWARQFGMSEKTLYRGFSRETGMTFGRWRQQARLLLALKRLAHGEKILGVALDHGYRSQSAFTAMFKRHFGVAPSAFYN</sequence>
<dbReference type="PANTHER" id="PTHR11019:SF159">
    <property type="entry name" value="TRANSCRIPTIONAL REGULATOR-RELATED"/>
    <property type="match status" value="1"/>
</dbReference>
<feature type="domain" description="HTH araC/xylS-type" evidence="6">
    <location>
        <begin position="168"/>
        <end position="264"/>
    </location>
</feature>
<evidence type="ECO:0000256" key="4">
    <source>
        <dbReference type="ARBA" id="ARBA00023159"/>
    </source>
</evidence>
<organism evidence="7 8">
    <name type="scientific">Burkholderia gladioli</name>
    <name type="common">Pseudomonas marginata</name>
    <name type="synonym">Phytomonas marginata</name>
    <dbReference type="NCBI Taxonomy" id="28095"/>
    <lineage>
        <taxon>Bacteria</taxon>
        <taxon>Pseudomonadati</taxon>
        <taxon>Pseudomonadota</taxon>
        <taxon>Betaproteobacteria</taxon>
        <taxon>Burkholderiales</taxon>
        <taxon>Burkholderiaceae</taxon>
        <taxon>Burkholderia</taxon>
    </lineage>
</organism>
<keyword evidence="2" id="KW-0805">Transcription regulation</keyword>
<evidence type="ECO:0000256" key="3">
    <source>
        <dbReference type="ARBA" id="ARBA00023125"/>
    </source>
</evidence>
<dbReference type="FunFam" id="1.10.10.60:FF:000132">
    <property type="entry name" value="AraC family transcriptional regulator"/>
    <property type="match status" value="1"/>
</dbReference>
<dbReference type="Gene3D" id="1.10.10.60">
    <property type="entry name" value="Homeodomain-like"/>
    <property type="match status" value="1"/>
</dbReference>
<dbReference type="Gene3D" id="2.60.120.10">
    <property type="entry name" value="Jelly Rolls"/>
    <property type="match status" value="1"/>
</dbReference>
<dbReference type="GO" id="GO:0003700">
    <property type="term" value="F:DNA-binding transcription factor activity"/>
    <property type="evidence" value="ECO:0007669"/>
    <property type="project" value="InterPro"/>
</dbReference>
<protein>
    <submittedName>
        <fullName evidence="7">AraC family transcriptional regulator</fullName>
    </submittedName>
</protein>
<accession>A0A2A7S5Q5</accession>
<keyword evidence="3" id="KW-0238">DNA-binding</keyword>
<evidence type="ECO:0000256" key="5">
    <source>
        <dbReference type="ARBA" id="ARBA00023163"/>
    </source>
</evidence>
<dbReference type="PROSITE" id="PS01124">
    <property type="entry name" value="HTH_ARAC_FAMILY_2"/>
    <property type="match status" value="1"/>
</dbReference>
<dbReference type="CDD" id="cd06124">
    <property type="entry name" value="cupin_NimR-like_N"/>
    <property type="match status" value="1"/>
</dbReference>
<dbReference type="AlphaFoldDB" id="A0A2A7S5Q5"/>
<dbReference type="Pfam" id="PF12833">
    <property type="entry name" value="HTH_18"/>
    <property type="match status" value="1"/>
</dbReference>
<evidence type="ECO:0000313" key="8">
    <source>
        <dbReference type="Proteomes" id="UP000220629"/>
    </source>
</evidence>
<dbReference type="SUPFAM" id="SSF46689">
    <property type="entry name" value="Homeodomain-like"/>
    <property type="match status" value="1"/>
</dbReference>
<dbReference type="Proteomes" id="UP000220629">
    <property type="component" value="Unassembled WGS sequence"/>
</dbReference>
<comment type="caution">
    <text evidence="7">The sequence shown here is derived from an EMBL/GenBank/DDBJ whole genome shotgun (WGS) entry which is preliminary data.</text>
</comment>
<proteinExistence type="predicted"/>
<name>A0A2A7S5Q5_BURGA</name>
<dbReference type="InterPro" id="IPR018060">
    <property type="entry name" value="HTH_AraC"/>
</dbReference>
<evidence type="ECO:0000256" key="2">
    <source>
        <dbReference type="ARBA" id="ARBA00023015"/>
    </source>
</evidence>
<dbReference type="PROSITE" id="PS00041">
    <property type="entry name" value="HTH_ARAC_FAMILY_1"/>
    <property type="match status" value="1"/>
</dbReference>